<keyword evidence="3" id="KW-1185">Reference proteome</keyword>
<sequence>MTPTPALPARESGAAADTQPADPVTPGSVAAETAGPAAPAWVTATTFLAADVLRDPRSQQAREALATLTGADSREQICALEAMEQLRHDRQGFRPTRLSPHAFRNAVYKEGMIQVTAGAVRSNRIWYEIAYRCRLDAGGQTIIGFEYALGAPVDRALWDEYGLAPVY</sequence>
<evidence type="ECO:0000256" key="1">
    <source>
        <dbReference type="SAM" id="MobiDB-lite"/>
    </source>
</evidence>
<organism evidence="2 3">
    <name type="scientific">Roseibium sediminicola</name>
    <dbReference type="NCBI Taxonomy" id="2933272"/>
    <lineage>
        <taxon>Bacteria</taxon>
        <taxon>Pseudomonadati</taxon>
        <taxon>Pseudomonadota</taxon>
        <taxon>Alphaproteobacteria</taxon>
        <taxon>Hyphomicrobiales</taxon>
        <taxon>Stappiaceae</taxon>
        <taxon>Roseibium</taxon>
    </lineage>
</organism>
<dbReference type="InterPro" id="IPR009273">
    <property type="entry name" value="DUF930"/>
</dbReference>
<comment type="caution">
    <text evidence="2">The sequence shown here is derived from an EMBL/GenBank/DDBJ whole genome shotgun (WGS) entry which is preliminary data.</text>
</comment>
<name>A0ABT0GQJ2_9HYPH</name>
<evidence type="ECO:0000313" key="2">
    <source>
        <dbReference type="EMBL" id="MCK7611706.1"/>
    </source>
</evidence>
<accession>A0ABT0GQJ2</accession>
<feature type="region of interest" description="Disordered" evidence="1">
    <location>
        <begin position="1"/>
        <end position="36"/>
    </location>
</feature>
<dbReference type="Pfam" id="PF06059">
    <property type="entry name" value="DUF930"/>
    <property type="match status" value="1"/>
</dbReference>
<dbReference type="RefSeq" id="WP_248152101.1">
    <property type="nucleotide sequence ID" value="NZ_JALNMJ010000003.1"/>
</dbReference>
<gene>
    <name evidence="2" type="ORF">M0H32_06010</name>
</gene>
<reference evidence="2" key="1">
    <citation type="submission" date="2022-04" db="EMBL/GenBank/DDBJ databases">
        <title>Roseibium sp. CAU 1639 isolated from mud.</title>
        <authorList>
            <person name="Kim W."/>
        </authorList>
    </citation>
    <scope>NUCLEOTIDE SEQUENCE</scope>
    <source>
        <strain evidence="2">CAU 1639</strain>
    </source>
</reference>
<evidence type="ECO:0000313" key="3">
    <source>
        <dbReference type="Proteomes" id="UP001431221"/>
    </source>
</evidence>
<dbReference type="EMBL" id="JALNMJ010000003">
    <property type="protein sequence ID" value="MCK7611706.1"/>
    <property type="molecule type" value="Genomic_DNA"/>
</dbReference>
<dbReference type="Proteomes" id="UP001431221">
    <property type="component" value="Unassembled WGS sequence"/>
</dbReference>
<proteinExistence type="predicted"/>
<protein>
    <submittedName>
        <fullName evidence="2">DUF930 domain-containing protein</fullName>
    </submittedName>
</protein>